<feature type="region of interest" description="Disordered" evidence="1">
    <location>
        <begin position="112"/>
        <end position="138"/>
    </location>
</feature>
<feature type="domain" description="TRIP4/RQT4 C2HC5-type zinc finger" evidence="2">
    <location>
        <begin position="185"/>
        <end position="220"/>
    </location>
</feature>
<evidence type="ECO:0000259" key="2">
    <source>
        <dbReference type="Pfam" id="PF06221"/>
    </source>
</evidence>
<evidence type="ECO:0000313" key="3">
    <source>
        <dbReference type="EMBL" id="KAL3800051.1"/>
    </source>
</evidence>
<dbReference type="PANTHER" id="PTHR12963">
    <property type="entry name" value="THYROID RECEPTOR INTERACTING PROTEIN RELATED"/>
    <property type="match status" value="1"/>
</dbReference>
<dbReference type="EMBL" id="JALLAZ020000231">
    <property type="protein sequence ID" value="KAL3800051.1"/>
    <property type="molecule type" value="Genomic_DNA"/>
</dbReference>
<feature type="compositionally biased region" description="Basic and acidic residues" evidence="1">
    <location>
        <begin position="119"/>
        <end position="131"/>
    </location>
</feature>
<keyword evidence="4" id="KW-1185">Reference proteome</keyword>
<accession>A0ABD3QKP8</accession>
<sequence length="309" mass="35076">MGDSPDDISEYLSNFVTGDESEEGDDRLRRFSIDVAKFRPGDVLFAAPGDRIDGSRTGAAAMAIEGKSKPRVLDEAAAQREVIKRREMEARERQRKERDLLKIRKEEEAAAAAVAAKSKQSESRSEKKTGDMQDPDVNLRSFVVESDAKRIPPEVIEDQTTLGAETQKAEKQKFRPERGTPKGVSCGCYGNEHRALTNCLNCGRIACELEGVNDYCHFCGYFIEGLSPYVDTGDVDSKLASAMRHKERLLEFDRTSATRTRIHDDQEDYFSAATSMWSTEQEREHYRAMEETRQRNVHERKKHVLQIKF</sequence>
<organism evidence="3 4">
    <name type="scientific">Stephanodiscus triporus</name>
    <dbReference type="NCBI Taxonomy" id="2934178"/>
    <lineage>
        <taxon>Eukaryota</taxon>
        <taxon>Sar</taxon>
        <taxon>Stramenopiles</taxon>
        <taxon>Ochrophyta</taxon>
        <taxon>Bacillariophyta</taxon>
        <taxon>Coscinodiscophyceae</taxon>
        <taxon>Thalassiosirophycidae</taxon>
        <taxon>Stephanodiscales</taxon>
        <taxon>Stephanodiscaceae</taxon>
        <taxon>Stephanodiscus</taxon>
    </lineage>
</organism>
<dbReference type="InterPro" id="IPR039128">
    <property type="entry name" value="TRIP4-like"/>
</dbReference>
<evidence type="ECO:0000313" key="4">
    <source>
        <dbReference type="Proteomes" id="UP001530315"/>
    </source>
</evidence>
<name>A0ABD3QKP8_9STRA</name>
<evidence type="ECO:0000256" key="1">
    <source>
        <dbReference type="SAM" id="MobiDB-lite"/>
    </source>
</evidence>
<gene>
    <name evidence="3" type="ORF">ACHAW5_003699</name>
</gene>
<feature type="compositionally biased region" description="Basic and acidic residues" evidence="1">
    <location>
        <begin position="167"/>
        <end position="177"/>
    </location>
</feature>
<dbReference type="PANTHER" id="PTHR12963:SF4">
    <property type="entry name" value="ACTIVATING SIGNAL COINTEGRATOR 1"/>
    <property type="match status" value="1"/>
</dbReference>
<dbReference type="AlphaFoldDB" id="A0ABD3QKP8"/>
<dbReference type="Pfam" id="PF06221">
    <property type="entry name" value="zf-C2HC5"/>
    <property type="match status" value="1"/>
</dbReference>
<dbReference type="Proteomes" id="UP001530315">
    <property type="component" value="Unassembled WGS sequence"/>
</dbReference>
<proteinExistence type="predicted"/>
<dbReference type="InterPro" id="IPR009349">
    <property type="entry name" value="TRIP4/RQT4_C2HC5_Znf"/>
</dbReference>
<comment type="caution">
    <text evidence="3">The sequence shown here is derived from an EMBL/GenBank/DDBJ whole genome shotgun (WGS) entry which is preliminary data.</text>
</comment>
<protein>
    <recommendedName>
        <fullName evidence="2">TRIP4/RQT4 C2HC5-type zinc finger domain-containing protein</fullName>
    </recommendedName>
</protein>
<reference evidence="3 4" key="1">
    <citation type="submission" date="2024-10" db="EMBL/GenBank/DDBJ databases">
        <title>Updated reference genomes for cyclostephanoid diatoms.</title>
        <authorList>
            <person name="Roberts W.R."/>
            <person name="Alverson A.J."/>
        </authorList>
    </citation>
    <scope>NUCLEOTIDE SEQUENCE [LARGE SCALE GENOMIC DNA]</scope>
    <source>
        <strain evidence="3 4">AJA276-08</strain>
    </source>
</reference>
<feature type="region of interest" description="Disordered" evidence="1">
    <location>
        <begin position="153"/>
        <end position="177"/>
    </location>
</feature>